<dbReference type="SUPFAM" id="SSF53335">
    <property type="entry name" value="S-adenosyl-L-methionine-dependent methyltransferases"/>
    <property type="match status" value="1"/>
</dbReference>
<name>A0A2P6RF49_ROSCH</name>
<accession>A0A2P6RF49</accession>
<keyword evidence="1 5" id="KW-0489">Methyltransferase</keyword>
<proteinExistence type="predicted"/>
<evidence type="ECO:0000256" key="4">
    <source>
        <dbReference type="ARBA" id="ARBA00022842"/>
    </source>
</evidence>
<evidence type="ECO:0000256" key="1">
    <source>
        <dbReference type="ARBA" id="ARBA00022603"/>
    </source>
</evidence>
<dbReference type="InterPro" id="IPR042086">
    <property type="entry name" value="MeTrfase_capping"/>
</dbReference>
<comment type="caution">
    <text evidence="5">The sequence shown here is derived from an EMBL/GenBank/DDBJ whole genome shotgun (WGS) entry which is preliminary data.</text>
</comment>
<keyword evidence="4" id="KW-0460">Magnesium</keyword>
<dbReference type="Proteomes" id="UP000238479">
    <property type="component" value="Chromosome 3"/>
</dbReference>
<dbReference type="STRING" id="74649.A0A2P6RF49"/>
<keyword evidence="6" id="KW-1185">Reference proteome</keyword>
<evidence type="ECO:0000313" key="5">
    <source>
        <dbReference type="EMBL" id="PRQ45056.1"/>
    </source>
</evidence>
<evidence type="ECO:0000313" key="6">
    <source>
        <dbReference type="Proteomes" id="UP000238479"/>
    </source>
</evidence>
<gene>
    <name evidence="5" type="ORF">RchiOBHm_Chr3g0486021</name>
</gene>
<dbReference type="Gramene" id="PRQ45056">
    <property type="protein sequence ID" value="PRQ45056"/>
    <property type="gene ID" value="RchiOBHm_Chr3g0486021"/>
</dbReference>
<dbReference type="OrthoDB" id="1165372at2759"/>
<dbReference type="OMA" id="CPRELED"/>
<dbReference type="Pfam" id="PF03492">
    <property type="entry name" value="Methyltransf_7"/>
    <property type="match status" value="1"/>
</dbReference>
<dbReference type="GO" id="GO:0030749">
    <property type="term" value="F:loganate O-methyltransferase activity"/>
    <property type="evidence" value="ECO:0007669"/>
    <property type="project" value="UniProtKB-EC"/>
</dbReference>
<dbReference type="AlphaFoldDB" id="A0A2P6RF49"/>
<dbReference type="GO" id="GO:0032259">
    <property type="term" value="P:methylation"/>
    <property type="evidence" value="ECO:0007669"/>
    <property type="project" value="UniProtKB-KW"/>
</dbReference>
<dbReference type="Gene3D" id="1.10.1200.270">
    <property type="entry name" value="Methyltransferase, alpha-helical capping domain"/>
    <property type="match status" value="1"/>
</dbReference>
<keyword evidence="3" id="KW-0479">Metal-binding</keyword>
<evidence type="ECO:0000256" key="3">
    <source>
        <dbReference type="ARBA" id="ARBA00022723"/>
    </source>
</evidence>
<evidence type="ECO:0000256" key="2">
    <source>
        <dbReference type="ARBA" id="ARBA00022679"/>
    </source>
</evidence>
<dbReference type="EMBL" id="PDCK01000041">
    <property type="protein sequence ID" value="PRQ45056.1"/>
    <property type="molecule type" value="Genomic_DNA"/>
</dbReference>
<reference evidence="5 6" key="1">
    <citation type="journal article" date="2018" name="Nat. Genet.">
        <title>The Rosa genome provides new insights in the design of modern roses.</title>
        <authorList>
            <person name="Bendahmane M."/>
        </authorList>
    </citation>
    <scope>NUCLEOTIDE SEQUENCE [LARGE SCALE GENOMIC DNA]</scope>
    <source>
        <strain evidence="6">cv. Old Blush</strain>
    </source>
</reference>
<dbReference type="PANTHER" id="PTHR31009">
    <property type="entry name" value="S-ADENOSYL-L-METHIONINE:CARBOXYL METHYLTRANSFERASE FAMILY PROTEIN"/>
    <property type="match status" value="1"/>
</dbReference>
<dbReference type="Gene3D" id="3.40.50.150">
    <property type="entry name" value="Vaccinia Virus protein VP39"/>
    <property type="match status" value="1"/>
</dbReference>
<keyword evidence="2 5" id="KW-0808">Transferase</keyword>
<dbReference type="EC" id="2.1.1.50" evidence="5"/>
<dbReference type="GO" id="GO:0046872">
    <property type="term" value="F:metal ion binding"/>
    <property type="evidence" value="ECO:0007669"/>
    <property type="project" value="UniProtKB-KW"/>
</dbReference>
<dbReference type="InterPro" id="IPR029063">
    <property type="entry name" value="SAM-dependent_MTases_sf"/>
</dbReference>
<protein>
    <submittedName>
        <fullName evidence="5">Putative loganate O-methyltransferase</fullName>
        <ecNumber evidence="5">2.1.1.50</ecNumber>
    </submittedName>
</protein>
<dbReference type="InterPro" id="IPR005299">
    <property type="entry name" value="MeTrfase_7"/>
</dbReference>
<organism evidence="5 6">
    <name type="scientific">Rosa chinensis</name>
    <name type="common">China rose</name>
    <dbReference type="NCBI Taxonomy" id="74649"/>
    <lineage>
        <taxon>Eukaryota</taxon>
        <taxon>Viridiplantae</taxon>
        <taxon>Streptophyta</taxon>
        <taxon>Embryophyta</taxon>
        <taxon>Tracheophyta</taxon>
        <taxon>Spermatophyta</taxon>
        <taxon>Magnoliopsida</taxon>
        <taxon>eudicotyledons</taxon>
        <taxon>Gunneridae</taxon>
        <taxon>Pentapetalae</taxon>
        <taxon>rosids</taxon>
        <taxon>fabids</taxon>
        <taxon>Rosales</taxon>
        <taxon>Rosaceae</taxon>
        <taxon>Rosoideae</taxon>
        <taxon>Rosoideae incertae sedis</taxon>
        <taxon>Rosa</taxon>
    </lineage>
</organism>
<sequence>MECFLHARAQETVHGGLMVLVTPGYLADTPPSHTLANVTYQILGSCLIDMARKGVVNEEKIDSFNVPIYYVCPRELEDVVEQNGCFSIEIMEHLPTMMESDTISKNSKHVRAIMEGLFMQHFGEEILDELFDLFHTKVKEQDSVLE</sequence>